<organism evidence="2 3">
    <name type="scientific">Meganyctiphanes norvegica</name>
    <name type="common">Northern krill</name>
    <name type="synonym">Thysanopoda norvegica</name>
    <dbReference type="NCBI Taxonomy" id="48144"/>
    <lineage>
        <taxon>Eukaryota</taxon>
        <taxon>Metazoa</taxon>
        <taxon>Ecdysozoa</taxon>
        <taxon>Arthropoda</taxon>
        <taxon>Crustacea</taxon>
        <taxon>Multicrustacea</taxon>
        <taxon>Malacostraca</taxon>
        <taxon>Eumalacostraca</taxon>
        <taxon>Eucarida</taxon>
        <taxon>Euphausiacea</taxon>
        <taxon>Euphausiidae</taxon>
        <taxon>Meganyctiphanes</taxon>
    </lineage>
</organism>
<dbReference type="Pfam" id="PF00059">
    <property type="entry name" value="Lectin_C"/>
    <property type="match status" value="1"/>
</dbReference>
<reference evidence="2 3" key="1">
    <citation type="submission" date="2024-05" db="EMBL/GenBank/DDBJ databases">
        <authorList>
            <person name="Wallberg A."/>
        </authorList>
    </citation>
    <scope>NUCLEOTIDE SEQUENCE [LARGE SCALE GENOMIC DNA]</scope>
</reference>
<dbReference type="Gene3D" id="3.10.100.10">
    <property type="entry name" value="Mannose-Binding Protein A, subunit A"/>
    <property type="match status" value="1"/>
</dbReference>
<evidence type="ECO:0000313" key="3">
    <source>
        <dbReference type="Proteomes" id="UP001497623"/>
    </source>
</evidence>
<dbReference type="AlphaFoldDB" id="A0AAV2QT11"/>
<evidence type="ECO:0000313" key="2">
    <source>
        <dbReference type="EMBL" id="CAL4100314.1"/>
    </source>
</evidence>
<gene>
    <name evidence="2" type="ORF">MNOR_LOCUS16764</name>
</gene>
<name>A0AAV2QT11_MEGNR</name>
<proteinExistence type="predicted"/>
<dbReference type="InterPro" id="IPR001304">
    <property type="entry name" value="C-type_lectin-like"/>
</dbReference>
<dbReference type="CDD" id="cd00037">
    <property type="entry name" value="CLECT"/>
    <property type="match status" value="1"/>
</dbReference>
<comment type="caution">
    <text evidence="2">The sequence shown here is derived from an EMBL/GenBank/DDBJ whole genome shotgun (WGS) entry which is preliminary data.</text>
</comment>
<keyword evidence="3" id="KW-1185">Reference proteome</keyword>
<dbReference type="Proteomes" id="UP001497623">
    <property type="component" value="Unassembled WGS sequence"/>
</dbReference>
<dbReference type="SMART" id="SM00034">
    <property type="entry name" value="CLECT"/>
    <property type="match status" value="1"/>
</dbReference>
<accession>A0AAV2QT11</accession>
<sequence>VYKINYLFNCLQNIAPSIFCYAKSFKITNIIKIYYTFSYFGQPRATEENGENCVAIEDDRGEGPGLKVEPCFSQNYFICNYMKDYRKGHDIFMDTMFHMNEIDSERFGKEHKGRYGKTILIEDRRLSWQEARDRCRYRGGDLHVPQKIGDLVDYMRKLKLDELDIWIGYNDHGENTYSNSFEGIHGNMIFEGWQKDEPRVHTPGDDCVAVEDDQENGAGLKVEPCYEQHLYACDLSTDFMAPYNTRQ</sequence>
<protein>
    <recommendedName>
        <fullName evidence="1">C-type lectin domain-containing protein</fullName>
    </recommendedName>
</protein>
<dbReference type="EMBL" id="CAXKWB010011181">
    <property type="protein sequence ID" value="CAL4100314.1"/>
    <property type="molecule type" value="Genomic_DNA"/>
</dbReference>
<dbReference type="SUPFAM" id="SSF56436">
    <property type="entry name" value="C-type lectin-like"/>
    <property type="match status" value="1"/>
</dbReference>
<evidence type="ECO:0000259" key="1">
    <source>
        <dbReference type="PROSITE" id="PS50041"/>
    </source>
</evidence>
<dbReference type="InterPro" id="IPR016187">
    <property type="entry name" value="CTDL_fold"/>
</dbReference>
<dbReference type="PROSITE" id="PS50041">
    <property type="entry name" value="C_TYPE_LECTIN_2"/>
    <property type="match status" value="1"/>
</dbReference>
<dbReference type="InterPro" id="IPR016186">
    <property type="entry name" value="C-type_lectin-like/link_sf"/>
</dbReference>
<feature type="domain" description="C-type lectin" evidence="1">
    <location>
        <begin position="114"/>
        <end position="234"/>
    </location>
</feature>
<feature type="non-terminal residue" evidence="2">
    <location>
        <position position="1"/>
    </location>
</feature>